<feature type="non-terminal residue" evidence="1">
    <location>
        <position position="1"/>
    </location>
</feature>
<gene>
    <name evidence="1" type="ORF">LCGC14_1384900</name>
</gene>
<comment type="caution">
    <text evidence="1">The sequence shown here is derived from an EMBL/GenBank/DDBJ whole genome shotgun (WGS) entry which is preliminary data.</text>
</comment>
<dbReference type="AlphaFoldDB" id="A0A0F9K1W2"/>
<name>A0A0F9K1W2_9ZZZZ</name>
<accession>A0A0F9K1W2</accession>
<evidence type="ECO:0000313" key="1">
    <source>
        <dbReference type="EMBL" id="KKM75973.1"/>
    </source>
</evidence>
<proteinExistence type="predicted"/>
<protein>
    <submittedName>
        <fullName evidence="1">Uncharacterized protein</fullName>
    </submittedName>
</protein>
<organism evidence="1">
    <name type="scientific">marine sediment metagenome</name>
    <dbReference type="NCBI Taxonomy" id="412755"/>
    <lineage>
        <taxon>unclassified sequences</taxon>
        <taxon>metagenomes</taxon>
        <taxon>ecological metagenomes</taxon>
    </lineage>
</organism>
<dbReference type="EMBL" id="LAZR01008887">
    <property type="protein sequence ID" value="KKM75973.1"/>
    <property type="molecule type" value="Genomic_DNA"/>
</dbReference>
<reference evidence="1" key="1">
    <citation type="journal article" date="2015" name="Nature">
        <title>Complex archaea that bridge the gap between prokaryotes and eukaryotes.</title>
        <authorList>
            <person name="Spang A."/>
            <person name="Saw J.H."/>
            <person name="Jorgensen S.L."/>
            <person name="Zaremba-Niedzwiedzka K."/>
            <person name="Martijn J."/>
            <person name="Lind A.E."/>
            <person name="van Eijk R."/>
            <person name="Schleper C."/>
            <person name="Guy L."/>
            <person name="Ettema T.J."/>
        </authorList>
    </citation>
    <scope>NUCLEOTIDE SEQUENCE</scope>
</reference>
<sequence length="38" mass="4476">PIKNKKEYLKLIDISLLDENSYSEFANLITENCIIFKD</sequence>